<dbReference type="InterPro" id="IPR036291">
    <property type="entry name" value="NAD(P)-bd_dom_sf"/>
</dbReference>
<evidence type="ECO:0000256" key="2">
    <source>
        <dbReference type="SAM" id="Phobius"/>
    </source>
</evidence>
<dbReference type="GO" id="GO:0006813">
    <property type="term" value="P:potassium ion transport"/>
    <property type="evidence" value="ECO:0007669"/>
    <property type="project" value="InterPro"/>
</dbReference>
<dbReference type="PANTHER" id="PTHR43833">
    <property type="entry name" value="POTASSIUM CHANNEL PROTEIN 2-RELATED-RELATED"/>
    <property type="match status" value="1"/>
</dbReference>
<dbReference type="InterPro" id="IPR003148">
    <property type="entry name" value="RCK_N"/>
</dbReference>
<dbReference type="EMBL" id="CP009111">
    <property type="protein sequence ID" value="ANS28715.1"/>
    <property type="molecule type" value="Genomic_DNA"/>
</dbReference>
<dbReference type="AlphaFoldDB" id="A0A1B1K7W8"/>
<feature type="transmembrane region" description="Helical" evidence="2">
    <location>
        <begin position="181"/>
        <end position="197"/>
    </location>
</feature>
<accession>A0A1B1K7W8</accession>
<dbReference type="Gene3D" id="1.10.287.70">
    <property type="match status" value="1"/>
</dbReference>
<dbReference type="Pfam" id="PF02254">
    <property type="entry name" value="TrkA_N"/>
    <property type="match status" value="1"/>
</dbReference>
<name>A0A1B1K7W8_RHOOP</name>
<evidence type="ECO:0000313" key="4">
    <source>
        <dbReference type="EMBL" id="ANS28715.1"/>
    </source>
</evidence>
<keyword evidence="2" id="KW-1133">Transmembrane helix</keyword>
<organism evidence="4 5">
    <name type="scientific">Rhodococcus opacus</name>
    <name type="common">Nocardia opaca</name>
    <dbReference type="NCBI Taxonomy" id="37919"/>
    <lineage>
        <taxon>Bacteria</taxon>
        <taxon>Bacillati</taxon>
        <taxon>Actinomycetota</taxon>
        <taxon>Actinomycetes</taxon>
        <taxon>Mycobacteriales</taxon>
        <taxon>Nocardiaceae</taxon>
        <taxon>Rhodococcus</taxon>
    </lineage>
</organism>
<dbReference type="SUPFAM" id="SSF51735">
    <property type="entry name" value="NAD(P)-binding Rossmann-fold domains"/>
    <property type="match status" value="1"/>
</dbReference>
<sequence length="492" mass="52268">MLDAKAQKISPDIGTGQATPHWLVVGDEKHGHDTAYRTESPDAAGKGARRGVSAGSKGGKLLANLVRTTASAQGPSPAGKGAARDFASIAHVWCADLIGLDAFRLGSSISRIDSHPAALSTRRLRLEICNENEVIETMRGALRARFHRSDVLTERPDFALVGIVRVPQMQNSPGRAITRRIGYALTALALVVLVVYLDRDGYSDSQEDGLSLLDCIYYATVSLSTTGYGDITPITAQARLVNILVITPLRIFFLIVLVGTTLSALTESSRQSFKIQRWRRRARNHTVVVGYGTKGRTAVDAMLGDGVAPSDIVVVDTDPVVLETAVGQGLVTVQGSATKSDVLRLAGVQHASSIIVATNRDDTAVLVTLTARELAPNAKIVAAIRESENTHLLRQSGADSVVISSETAGRLLGVATSTPSVVEMIEDLLTPESGLAIAERAVVREEIGGSPRHLSDLVLAVVRGGRLLRAGTAEVDAVEAGDKLLYIRRATD</sequence>
<comment type="subcellular location">
    <subcellularLocation>
        <location evidence="1">Cell membrane</location>
        <topology evidence="1">Multi-pass membrane protein</topology>
    </subcellularLocation>
</comment>
<feature type="transmembrane region" description="Helical" evidence="2">
    <location>
        <begin position="240"/>
        <end position="265"/>
    </location>
</feature>
<evidence type="ECO:0000256" key="1">
    <source>
        <dbReference type="ARBA" id="ARBA00004651"/>
    </source>
</evidence>
<dbReference type="PANTHER" id="PTHR43833:SF9">
    <property type="entry name" value="POTASSIUM CHANNEL PROTEIN YUGO-RELATED"/>
    <property type="match status" value="1"/>
</dbReference>
<protein>
    <submittedName>
        <fullName evidence="4">Potassium transporter</fullName>
    </submittedName>
</protein>
<dbReference type="Pfam" id="PF07885">
    <property type="entry name" value="Ion_trans_2"/>
    <property type="match status" value="1"/>
</dbReference>
<gene>
    <name evidence="4" type="ORF">R1CP_20175</name>
</gene>
<keyword evidence="2" id="KW-0812">Transmembrane</keyword>
<dbReference type="Gene3D" id="3.40.50.720">
    <property type="entry name" value="NAD(P)-binding Rossmann-like Domain"/>
    <property type="match status" value="1"/>
</dbReference>
<evidence type="ECO:0000259" key="3">
    <source>
        <dbReference type="PROSITE" id="PS51201"/>
    </source>
</evidence>
<keyword evidence="2" id="KW-0472">Membrane</keyword>
<proteinExistence type="predicted"/>
<dbReference type="PROSITE" id="PS51201">
    <property type="entry name" value="RCK_N"/>
    <property type="match status" value="1"/>
</dbReference>
<reference evidence="4 5" key="1">
    <citation type="submission" date="2014-07" db="EMBL/GenBank/DDBJ databases">
        <authorList>
            <person name="Zhang J.E."/>
            <person name="Yang H."/>
            <person name="Guo J."/>
            <person name="Deng Z."/>
            <person name="Luo H."/>
            <person name="Luo M."/>
            <person name="Zhao B."/>
        </authorList>
    </citation>
    <scope>NUCLEOTIDE SEQUENCE [LARGE SCALE GENOMIC DNA]</scope>
    <source>
        <strain evidence="4 5">1CP</strain>
    </source>
</reference>
<dbReference type="SUPFAM" id="SSF81324">
    <property type="entry name" value="Voltage-gated potassium channels"/>
    <property type="match status" value="1"/>
</dbReference>
<feature type="domain" description="RCK N-terminal" evidence="3">
    <location>
        <begin position="283"/>
        <end position="403"/>
    </location>
</feature>
<dbReference type="InterPro" id="IPR013099">
    <property type="entry name" value="K_chnl_dom"/>
</dbReference>
<dbReference type="Proteomes" id="UP000186108">
    <property type="component" value="Chromosome"/>
</dbReference>
<dbReference type="InterPro" id="IPR050721">
    <property type="entry name" value="Trk_Ktr_HKT_K-transport"/>
</dbReference>
<dbReference type="GO" id="GO:0005886">
    <property type="term" value="C:plasma membrane"/>
    <property type="evidence" value="ECO:0007669"/>
    <property type="project" value="UniProtKB-SubCell"/>
</dbReference>
<dbReference type="PATRIC" id="fig|37919.13.peg.4228"/>
<evidence type="ECO:0000313" key="5">
    <source>
        <dbReference type="Proteomes" id="UP000186108"/>
    </source>
</evidence>